<name>A0ABR5F355_9ACTN</name>
<feature type="region of interest" description="Disordered" evidence="1">
    <location>
        <begin position="53"/>
        <end position="83"/>
    </location>
</feature>
<dbReference type="RefSeq" id="WP_047223463.1">
    <property type="nucleotide sequence ID" value="NZ_JWIO01000020.1"/>
</dbReference>
<evidence type="ECO:0000256" key="1">
    <source>
        <dbReference type="SAM" id="MobiDB-lite"/>
    </source>
</evidence>
<gene>
    <name evidence="2" type="ORF">FrCorBMG51_13725</name>
</gene>
<evidence type="ECO:0000313" key="3">
    <source>
        <dbReference type="Proteomes" id="UP000035425"/>
    </source>
</evidence>
<dbReference type="Proteomes" id="UP000035425">
    <property type="component" value="Unassembled WGS sequence"/>
</dbReference>
<reference evidence="2 3" key="1">
    <citation type="submission" date="2014-12" db="EMBL/GenBank/DDBJ databases">
        <title>Frankia sp. BMG5.1 draft genome.</title>
        <authorList>
            <person name="Gtari M."/>
            <person name="Ghodhbane-Gtari F."/>
            <person name="Nouioui I."/>
            <person name="Ktari A."/>
            <person name="Hezbri K."/>
            <person name="Mimouni W."/>
            <person name="Sbissi I."/>
            <person name="Ayari A."/>
            <person name="Yamanaka T."/>
            <person name="Normand P."/>
            <person name="Tisa L.S."/>
            <person name="Boudabous A."/>
        </authorList>
    </citation>
    <scope>NUCLEOTIDE SEQUENCE [LARGE SCALE GENOMIC DNA]</scope>
    <source>
        <strain evidence="2 3">BMG5.1</strain>
    </source>
</reference>
<feature type="compositionally biased region" description="Basic and acidic residues" evidence="1">
    <location>
        <begin position="886"/>
        <end position="902"/>
    </location>
</feature>
<evidence type="ECO:0000313" key="2">
    <source>
        <dbReference type="EMBL" id="KLL11073.1"/>
    </source>
</evidence>
<proteinExistence type="predicted"/>
<organism evidence="2 3">
    <name type="scientific">Protofrankia coriariae</name>
    <dbReference type="NCBI Taxonomy" id="1562887"/>
    <lineage>
        <taxon>Bacteria</taxon>
        <taxon>Bacillati</taxon>
        <taxon>Actinomycetota</taxon>
        <taxon>Actinomycetes</taxon>
        <taxon>Frankiales</taxon>
        <taxon>Frankiaceae</taxon>
        <taxon>Protofrankia</taxon>
    </lineage>
</organism>
<dbReference type="EMBL" id="JWIO01000020">
    <property type="protein sequence ID" value="KLL11073.1"/>
    <property type="molecule type" value="Genomic_DNA"/>
</dbReference>
<protein>
    <recommendedName>
        <fullName evidence="4">ABC-type branched-chain amino acid transport system, substrate-binding protein</fullName>
    </recommendedName>
</protein>
<keyword evidence="3" id="KW-1185">Reference proteome</keyword>
<feature type="region of interest" description="Disordered" evidence="1">
    <location>
        <begin position="942"/>
        <end position="989"/>
    </location>
</feature>
<dbReference type="SUPFAM" id="SSF53822">
    <property type="entry name" value="Periplasmic binding protein-like I"/>
    <property type="match status" value="1"/>
</dbReference>
<feature type="region of interest" description="Disordered" evidence="1">
    <location>
        <begin position="886"/>
        <end position="914"/>
    </location>
</feature>
<sequence length="989" mass="109522">MIPFFDGVGAVLTLLRSLAIDLRRRRSAPLICLVANPDSGSWLAEVHNRIQESSPPSLLPHAYLDLTPDDRRHPDSPPLPGGDDPPVLPVLHALFEQLRTAPSGFGYHFRTYAFTDWLTRQTLSSPAGKAQEKELTRRLRDELRGTGNNTHLLLDSTPGWFRPLLAVLIVFGPPLRFVLWLSGRVPVPGLVRTRWFMKQQLFPAVGRKKFVPFAVSLTANAFRAPTQQTQRERLLIGAFLHDLRLAYRRRLWRPWAWRRTARVLTLIDNIAGDPRGEQFLNLLTTVRDHGTPPRGRVTRFLNLIPVIRSGGRKDDPLLMVAGYQVNAIPQPLPRHPLTAANAADAFDAWNAPQRPIGAGWRLWLRIPTFVAPPPGVTAKSDARGWGQPLFAPSPPVWARRWVLRSLAVVLVPVLLASVATGILRHGTHFFDHEGCWSRAGVSVSWVDGQCIGYSDGGYLFNAGEKSAPADRLLIVQQEIARQNRCAAEIAGLSPAQSPSQLVTLVYFAGLTGEIESDWTAAQVAELEGLLTWQHTLNQRKDLPLAECRNTAGVTSPSAQTVLRVVIANGGSRMRYADRVARDHLVPLASDTRAKLLGVIGMDRSTADTRQAVTTLGNAGIPVVATTLSGDGMKNSSLLYLQMVPDNRREALLAVSYARQKKKSRISVYYPYSPDSDPTGQRLPTVDDFYVSTLVRDVQEEAARAGLTYEPRGWAPAQGTADWFRDRCGEQQPADLVFFAGRYNDFREFLRGMERCGELLLADDSVSRVVSQDVGRGTGGEFRFVSKGAPVLLAGRKCLNGELEQNPPPFASRSLRDFCGRLKDMYAVTGIKKKYAPDTVDPSDPPWVDERTGLAYDTAKLFVDAIRKSGVGISRAQAWKTLREEPYLDNRNPRQDDQERCEDPTSPQAWPGATGCVDFRTSQVAMSKQMTIIYVDLSRPELPAGPTRAGQDPENDNGQPCRYVISGREPRISNDCLDPGRQPLAPTADD</sequence>
<dbReference type="InterPro" id="IPR028082">
    <property type="entry name" value="Peripla_BP_I"/>
</dbReference>
<comment type="caution">
    <text evidence="2">The sequence shown here is derived from an EMBL/GenBank/DDBJ whole genome shotgun (WGS) entry which is preliminary data.</text>
</comment>
<evidence type="ECO:0008006" key="4">
    <source>
        <dbReference type="Google" id="ProtNLM"/>
    </source>
</evidence>
<accession>A0ABR5F355</accession>